<name>A0A7S1NUL1_9EUGL</name>
<sequence length="112" mass="11929">MFLLVAVTPLEHTPLPQLMGGAPVETSPPTEAECVHTHRSRQPSAFMPSHRVFLKVLPQSKQTCPALPLAHTSHALWHVRGLQPSKEALWSFSLGATQEEDGEGTGGAAGGS</sequence>
<organism evidence="1">
    <name type="scientific">Eutreptiella gymnastica</name>
    <dbReference type="NCBI Taxonomy" id="73025"/>
    <lineage>
        <taxon>Eukaryota</taxon>
        <taxon>Discoba</taxon>
        <taxon>Euglenozoa</taxon>
        <taxon>Euglenida</taxon>
        <taxon>Spirocuta</taxon>
        <taxon>Euglenophyceae</taxon>
        <taxon>Eutreptiales</taxon>
        <taxon>Eutreptiaceae</taxon>
        <taxon>Eutreptiella</taxon>
    </lineage>
</organism>
<accession>A0A7S1NUL1</accession>
<evidence type="ECO:0000313" key="1">
    <source>
        <dbReference type="EMBL" id="CAD9041981.1"/>
    </source>
</evidence>
<dbReference type="AlphaFoldDB" id="A0A7S1NUL1"/>
<protein>
    <submittedName>
        <fullName evidence="1">Uncharacterized protein</fullName>
    </submittedName>
</protein>
<gene>
    <name evidence="1" type="ORF">EGYM00392_LOCUS53158</name>
</gene>
<proteinExistence type="predicted"/>
<dbReference type="EMBL" id="HBGA01145303">
    <property type="protein sequence ID" value="CAD9041981.1"/>
    <property type="molecule type" value="Transcribed_RNA"/>
</dbReference>
<reference evidence="1" key="1">
    <citation type="submission" date="2021-01" db="EMBL/GenBank/DDBJ databases">
        <authorList>
            <person name="Corre E."/>
            <person name="Pelletier E."/>
            <person name="Niang G."/>
            <person name="Scheremetjew M."/>
            <person name="Finn R."/>
            <person name="Kale V."/>
            <person name="Holt S."/>
            <person name="Cochrane G."/>
            <person name="Meng A."/>
            <person name="Brown T."/>
            <person name="Cohen L."/>
        </authorList>
    </citation>
    <scope>NUCLEOTIDE SEQUENCE</scope>
    <source>
        <strain evidence="1">NIES-381</strain>
    </source>
</reference>